<dbReference type="CDD" id="cd04335">
    <property type="entry name" value="PrdX_deacylase"/>
    <property type="match status" value="1"/>
</dbReference>
<protein>
    <submittedName>
        <fullName evidence="4">Prolyl-tRNA synthetase associated domain-containing protein</fullName>
    </submittedName>
</protein>
<dbReference type="InterPro" id="IPR040285">
    <property type="entry name" value="ProX/PRXD1"/>
</dbReference>
<accession>A0A934QH78</accession>
<dbReference type="PANTHER" id="PTHR31423">
    <property type="entry name" value="YBAK DOMAIN-CONTAINING PROTEIN"/>
    <property type="match status" value="1"/>
</dbReference>
<dbReference type="FunFam" id="3.90.960.10:FF:000005">
    <property type="entry name" value="Putative prolyl-tRNA synthetase"/>
    <property type="match status" value="1"/>
</dbReference>
<gene>
    <name evidence="4" type="ORF">CKO21_06795</name>
</gene>
<evidence type="ECO:0000313" key="5">
    <source>
        <dbReference type="Proteomes" id="UP000778970"/>
    </source>
</evidence>
<evidence type="ECO:0000256" key="1">
    <source>
        <dbReference type="ARBA" id="ARBA00010201"/>
    </source>
</evidence>
<dbReference type="Proteomes" id="UP000778970">
    <property type="component" value="Unassembled WGS sequence"/>
</dbReference>
<keyword evidence="5" id="KW-1185">Reference proteome</keyword>
<comment type="similarity">
    <text evidence="1">Belongs to the PRORSD1 family.</text>
</comment>
<proteinExistence type="inferred from homology"/>
<dbReference type="SUPFAM" id="SSF55826">
    <property type="entry name" value="YbaK/ProRS associated domain"/>
    <property type="match status" value="1"/>
</dbReference>
<reference evidence="4" key="1">
    <citation type="submission" date="2017-08" db="EMBL/GenBank/DDBJ databases">
        <authorList>
            <person name="Imhoff J.F."/>
            <person name="Rahn T."/>
            <person name="Kuenzel S."/>
            <person name="Neulinger S.C."/>
        </authorList>
    </citation>
    <scope>NUCLEOTIDE SEQUENCE</scope>
    <source>
        <strain evidence="4">DSM 9154</strain>
    </source>
</reference>
<feature type="domain" description="YbaK/aminoacyl-tRNA synthetase-associated" evidence="3">
    <location>
        <begin position="57"/>
        <end position="183"/>
    </location>
</feature>
<sequence>MSEQTGDSASTQPTPAGDGHAGVGGSGSLADGGTPAGPDALFAKLDTLGIQTETKRHDPVFTVEEAKQLRGELSGGHTKNLFLRNKKGRMWLVVCLEDREIDLKALGEQLESGRLSFGSADRLMSYLGVVPGAVTPFAALNDSMGKVQVMLDRGMLRDHERLNFHPLDNAMTTGIAPDDLVRFLNAVDHAPDYLDLT</sequence>
<dbReference type="Pfam" id="PF04073">
    <property type="entry name" value="tRNA_edit"/>
    <property type="match status" value="1"/>
</dbReference>
<dbReference type="RefSeq" id="WP_081728383.1">
    <property type="nucleotide sequence ID" value="NZ_NRRE01000020.1"/>
</dbReference>
<dbReference type="Gene3D" id="3.90.960.10">
    <property type="entry name" value="YbaK/aminoacyl-tRNA synthetase-associated domain"/>
    <property type="match status" value="1"/>
</dbReference>
<evidence type="ECO:0000259" key="3">
    <source>
        <dbReference type="Pfam" id="PF04073"/>
    </source>
</evidence>
<dbReference type="InterPro" id="IPR036754">
    <property type="entry name" value="YbaK/aa-tRNA-synt-asso_dom_sf"/>
</dbReference>
<reference evidence="4" key="2">
    <citation type="journal article" date="2020" name="Microorganisms">
        <title>Osmotic Adaptation and Compatible Solute Biosynthesis of Phototrophic Bacteria as Revealed from Genome Analyses.</title>
        <authorList>
            <person name="Imhoff J.F."/>
            <person name="Rahn T."/>
            <person name="Kunzel S."/>
            <person name="Keller A."/>
            <person name="Neulinger S.C."/>
        </authorList>
    </citation>
    <scope>NUCLEOTIDE SEQUENCE</scope>
    <source>
        <strain evidence="4">DSM 9154</strain>
    </source>
</reference>
<feature type="compositionally biased region" description="Polar residues" evidence="2">
    <location>
        <begin position="1"/>
        <end position="14"/>
    </location>
</feature>
<dbReference type="AlphaFoldDB" id="A0A934QH78"/>
<evidence type="ECO:0000313" key="4">
    <source>
        <dbReference type="EMBL" id="MBK1696951.1"/>
    </source>
</evidence>
<dbReference type="InterPro" id="IPR007214">
    <property type="entry name" value="YbaK/aa-tRNA-synth-assoc-dom"/>
</dbReference>
<evidence type="ECO:0000256" key="2">
    <source>
        <dbReference type="SAM" id="MobiDB-lite"/>
    </source>
</evidence>
<dbReference type="PANTHER" id="PTHR31423:SF3">
    <property type="entry name" value="PROLYL-TRNA SYNTHETASE ASSOCIATED DOMAIN-CONTAINING PROTEIN 1-RELATED"/>
    <property type="match status" value="1"/>
</dbReference>
<dbReference type="EMBL" id="NRRE01000020">
    <property type="protein sequence ID" value="MBK1696951.1"/>
    <property type="molecule type" value="Genomic_DNA"/>
</dbReference>
<name>A0A934QH78_9PROT</name>
<dbReference type="GO" id="GO:0002161">
    <property type="term" value="F:aminoacyl-tRNA deacylase activity"/>
    <property type="evidence" value="ECO:0007669"/>
    <property type="project" value="InterPro"/>
</dbReference>
<comment type="caution">
    <text evidence="4">The sequence shown here is derived from an EMBL/GenBank/DDBJ whole genome shotgun (WGS) entry which is preliminary data.</text>
</comment>
<organism evidence="4 5">
    <name type="scientific">Rhodovibrio salinarum</name>
    <dbReference type="NCBI Taxonomy" id="1087"/>
    <lineage>
        <taxon>Bacteria</taxon>
        <taxon>Pseudomonadati</taxon>
        <taxon>Pseudomonadota</taxon>
        <taxon>Alphaproteobacteria</taxon>
        <taxon>Rhodospirillales</taxon>
        <taxon>Rhodovibrionaceae</taxon>
        <taxon>Rhodovibrio</taxon>
    </lineage>
</organism>
<feature type="region of interest" description="Disordered" evidence="2">
    <location>
        <begin position="1"/>
        <end position="35"/>
    </location>
</feature>